<keyword evidence="20" id="KW-1185">Reference proteome</keyword>
<reference evidence="19 20" key="1">
    <citation type="submission" date="2016-09" db="EMBL/GenBank/DDBJ databases">
        <title>The draft genome of Dichanthelium oligosanthes: A C3 panicoid grass species.</title>
        <authorList>
            <person name="Studer A.J."/>
            <person name="Schnable J.C."/>
            <person name="Brutnell T.P."/>
        </authorList>
    </citation>
    <scope>NUCLEOTIDE SEQUENCE [LARGE SCALE GENOMIC DNA]</scope>
    <source>
        <strain evidence="20">cv. Kellogg 1175</strain>
        <tissue evidence="19">Leaf</tissue>
    </source>
</reference>
<keyword evidence="5 13" id="KW-0547">Nucleotide-binding</keyword>
<dbReference type="SFLD" id="SFLDS00003">
    <property type="entry name" value="Haloacid_Dehalogenase"/>
    <property type="match status" value="1"/>
</dbReference>
<dbReference type="GO" id="GO:0005524">
    <property type="term" value="F:ATP binding"/>
    <property type="evidence" value="ECO:0007669"/>
    <property type="project" value="UniProtKB-UniRule"/>
</dbReference>
<feature type="transmembrane region" description="Helical" evidence="15">
    <location>
        <begin position="1015"/>
        <end position="1035"/>
    </location>
</feature>
<feature type="binding site" evidence="13">
    <location>
        <position position="899"/>
    </location>
    <ligand>
        <name>ATP</name>
        <dbReference type="ChEBI" id="CHEBI:30616"/>
    </ligand>
</feature>
<dbReference type="InterPro" id="IPR023214">
    <property type="entry name" value="HAD_sf"/>
</dbReference>
<evidence type="ECO:0000256" key="7">
    <source>
        <dbReference type="ARBA" id="ARBA00022842"/>
    </source>
</evidence>
<feature type="region of interest" description="Disordered" evidence="16">
    <location>
        <begin position="1"/>
        <end position="21"/>
    </location>
</feature>
<organism evidence="19 20">
    <name type="scientific">Dichanthelium oligosanthes</name>
    <dbReference type="NCBI Taxonomy" id="888268"/>
    <lineage>
        <taxon>Eukaryota</taxon>
        <taxon>Viridiplantae</taxon>
        <taxon>Streptophyta</taxon>
        <taxon>Embryophyta</taxon>
        <taxon>Tracheophyta</taxon>
        <taxon>Spermatophyta</taxon>
        <taxon>Magnoliopsida</taxon>
        <taxon>Liliopsida</taxon>
        <taxon>Poales</taxon>
        <taxon>Poaceae</taxon>
        <taxon>PACMAD clade</taxon>
        <taxon>Panicoideae</taxon>
        <taxon>Panicodae</taxon>
        <taxon>Paniceae</taxon>
        <taxon>Dichantheliinae</taxon>
        <taxon>Dichanthelium</taxon>
    </lineage>
</organism>
<feature type="domain" description="P-type ATPase N-terminal" evidence="17">
    <location>
        <begin position="88"/>
        <end position="131"/>
    </location>
</feature>
<dbReference type="AlphaFoldDB" id="A0A1E5UYI5"/>
<feature type="binding site" evidence="13">
    <location>
        <position position="614"/>
    </location>
    <ligand>
        <name>ATP</name>
        <dbReference type="ChEBI" id="CHEBI:30616"/>
    </ligand>
</feature>
<feature type="transmembrane region" description="Helical" evidence="15">
    <location>
        <begin position="986"/>
        <end position="1003"/>
    </location>
</feature>
<feature type="binding site" evidence="13">
    <location>
        <position position="928"/>
    </location>
    <ligand>
        <name>ATP</name>
        <dbReference type="ChEBI" id="CHEBI:30616"/>
    </ligand>
</feature>
<proteinExistence type="inferred from homology"/>
<evidence type="ECO:0000256" key="2">
    <source>
        <dbReference type="ARBA" id="ARBA00008109"/>
    </source>
</evidence>
<feature type="active site" description="4-aspartylphosphate intermediate" evidence="12">
    <location>
        <position position="450"/>
    </location>
</feature>
<evidence type="ECO:0000259" key="18">
    <source>
        <dbReference type="Pfam" id="PF16212"/>
    </source>
</evidence>
<dbReference type="NCBIfam" id="TIGR01652">
    <property type="entry name" value="ATPase-Plipid"/>
    <property type="match status" value="1"/>
</dbReference>
<dbReference type="PROSITE" id="PS00154">
    <property type="entry name" value="ATPASE_E1_E2"/>
    <property type="match status" value="1"/>
</dbReference>
<feature type="binding site" evidence="13">
    <location>
        <position position="567"/>
    </location>
    <ligand>
        <name>ATP</name>
        <dbReference type="ChEBI" id="CHEBI:30616"/>
    </ligand>
</feature>
<keyword evidence="6 13" id="KW-0067">ATP-binding</keyword>
<dbReference type="GO" id="GO:0016887">
    <property type="term" value="F:ATP hydrolysis activity"/>
    <property type="evidence" value="ECO:0007669"/>
    <property type="project" value="InterPro"/>
</dbReference>
<dbReference type="GO" id="GO:0140326">
    <property type="term" value="F:ATPase-coupled intramembrane lipid transporter activity"/>
    <property type="evidence" value="ECO:0007669"/>
    <property type="project" value="UniProtKB-EC"/>
</dbReference>
<dbReference type="PANTHER" id="PTHR24092">
    <property type="entry name" value="PROBABLE PHOSPHOLIPID-TRANSPORTING ATPASE"/>
    <property type="match status" value="1"/>
</dbReference>
<evidence type="ECO:0000256" key="10">
    <source>
        <dbReference type="ARBA" id="ARBA00023136"/>
    </source>
</evidence>
<feature type="binding site" evidence="14">
    <location>
        <position position="929"/>
    </location>
    <ligand>
        <name>Mg(2+)</name>
        <dbReference type="ChEBI" id="CHEBI:18420"/>
    </ligand>
</feature>
<comment type="cofactor">
    <cofactor evidence="14">
        <name>Mg(2+)</name>
        <dbReference type="ChEBI" id="CHEBI:18420"/>
    </cofactor>
</comment>
<feature type="binding site" evidence="13">
    <location>
        <position position="905"/>
    </location>
    <ligand>
        <name>ATP</name>
        <dbReference type="ChEBI" id="CHEBI:30616"/>
    </ligand>
</feature>
<feature type="transmembrane region" description="Helical" evidence="15">
    <location>
        <begin position="1065"/>
        <end position="1084"/>
    </location>
</feature>
<dbReference type="EC" id="7.6.2.1" evidence="15"/>
<dbReference type="FunFam" id="3.40.1110.10:FF:000042">
    <property type="entry name" value="Phospholipid-transporting ATPase"/>
    <property type="match status" value="1"/>
</dbReference>
<dbReference type="Gene3D" id="3.40.50.1000">
    <property type="entry name" value="HAD superfamily/HAD-like"/>
    <property type="match status" value="1"/>
</dbReference>
<evidence type="ECO:0000256" key="4">
    <source>
        <dbReference type="ARBA" id="ARBA00022723"/>
    </source>
</evidence>
<accession>A0A1E5UYI5</accession>
<dbReference type="InterPro" id="IPR032630">
    <property type="entry name" value="P_typ_ATPase_c"/>
</dbReference>
<dbReference type="InterPro" id="IPR032631">
    <property type="entry name" value="P-type_ATPase_N"/>
</dbReference>
<dbReference type="Gene3D" id="2.70.150.10">
    <property type="entry name" value="Calcium-transporting ATPase, cytoplasmic transduction domain A"/>
    <property type="match status" value="1"/>
</dbReference>
<protein>
    <recommendedName>
        <fullName evidence="15">Phospholipid-transporting ATPase</fullName>
        <ecNumber evidence="15">7.6.2.1</ecNumber>
    </recommendedName>
</protein>
<feature type="binding site" evidence="14">
    <location>
        <position position="452"/>
    </location>
    <ligand>
        <name>Mg(2+)</name>
        <dbReference type="ChEBI" id="CHEBI:18420"/>
    </ligand>
</feature>
<dbReference type="Gene3D" id="3.40.1110.10">
    <property type="entry name" value="Calcium-transporting ATPase, cytoplasmic domain N"/>
    <property type="match status" value="1"/>
</dbReference>
<dbReference type="EMBL" id="LWDX02058535">
    <property type="protein sequence ID" value="OEL17835.1"/>
    <property type="molecule type" value="Genomic_DNA"/>
</dbReference>
<feature type="binding site" evidence="13">
    <location>
        <position position="671"/>
    </location>
    <ligand>
        <name>ATP</name>
        <dbReference type="ChEBI" id="CHEBI:30616"/>
    </ligand>
</feature>
<keyword evidence="3 15" id="KW-0812">Transmembrane</keyword>
<dbReference type="InterPro" id="IPR023298">
    <property type="entry name" value="ATPase_P-typ_TM_dom_sf"/>
</dbReference>
<comment type="caution">
    <text evidence="19">The sequence shown here is derived from an EMBL/GenBank/DDBJ whole genome shotgun (WGS) entry which is preliminary data.</text>
</comment>
<dbReference type="NCBIfam" id="TIGR01494">
    <property type="entry name" value="ATPase_P-type"/>
    <property type="match status" value="1"/>
</dbReference>
<evidence type="ECO:0000259" key="17">
    <source>
        <dbReference type="Pfam" id="PF16209"/>
    </source>
</evidence>
<comment type="catalytic activity">
    <reaction evidence="11 15">
        <text>ATP + H2O + phospholipidSide 1 = ADP + phosphate + phospholipidSide 2.</text>
        <dbReference type="EC" id="7.6.2.1"/>
    </reaction>
</comment>
<dbReference type="GO" id="GO:0005886">
    <property type="term" value="C:plasma membrane"/>
    <property type="evidence" value="ECO:0007669"/>
    <property type="project" value="TreeGrafter"/>
</dbReference>
<feature type="binding site" evidence="13">
    <location>
        <position position="752"/>
    </location>
    <ligand>
        <name>ATP</name>
        <dbReference type="ChEBI" id="CHEBI:30616"/>
    </ligand>
</feature>
<evidence type="ECO:0000256" key="8">
    <source>
        <dbReference type="ARBA" id="ARBA00022967"/>
    </source>
</evidence>
<feature type="transmembrane region" description="Helical" evidence="15">
    <location>
        <begin position="1172"/>
        <end position="1195"/>
    </location>
</feature>
<dbReference type="SUPFAM" id="SSF81660">
    <property type="entry name" value="Metal cation-transporting ATPase, ATP-binding domain N"/>
    <property type="match status" value="1"/>
</dbReference>
<dbReference type="STRING" id="888268.A0A1E5UYI5"/>
<keyword evidence="9 15" id="KW-1133">Transmembrane helix</keyword>
<dbReference type="InterPro" id="IPR008250">
    <property type="entry name" value="ATPase_P-typ_transduc_dom_A_sf"/>
</dbReference>
<evidence type="ECO:0000313" key="19">
    <source>
        <dbReference type="EMBL" id="OEL17835.1"/>
    </source>
</evidence>
<dbReference type="InterPro" id="IPR018303">
    <property type="entry name" value="ATPase_P-typ_P_site"/>
</dbReference>
<dbReference type="SUPFAM" id="SSF81653">
    <property type="entry name" value="Calcium ATPase, transduction domain A"/>
    <property type="match status" value="1"/>
</dbReference>
<keyword evidence="10 15" id="KW-0472">Membrane</keyword>
<name>A0A1E5UYI5_9POAL</name>
<dbReference type="InterPro" id="IPR001757">
    <property type="entry name" value="P_typ_ATPase"/>
</dbReference>
<evidence type="ECO:0000256" key="12">
    <source>
        <dbReference type="PIRSR" id="PIRSR606539-1"/>
    </source>
</evidence>
<evidence type="ECO:0000256" key="1">
    <source>
        <dbReference type="ARBA" id="ARBA00004141"/>
    </source>
</evidence>
<dbReference type="Pfam" id="PF16212">
    <property type="entry name" value="PhoLip_ATPase_C"/>
    <property type="match status" value="1"/>
</dbReference>
<dbReference type="GO" id="GO:0000287">
    <property type="term" value="F:magnesium ion binding"/>
    <property type="evidence" value="ECO:0007669"/>
    <property type="project" value="UniProtKB-UniRule"/>
</dbReference>
<dbReference type="PRINTS" id="PR00119">
    <property type="entry name" value="CATATPASE"/>
</dbReference>
<feature type="binding site" evidence="13">
    <location>
        <position position="450"/>
    </location>
    <ligand>
        <name>ATP</name>
        <dbReference type="ChEBI" id="CHEBI:30616"/>
    </ligand>
</feature>
<feature type="transmembrane region" description="Helical" evidence="15">
    <location>
        <begin position="377"/>
        <end position="402"/>
    </location>
</feature>
<feature type="binding site" evidence="13">
    <location>
        <position position="753"/>
    </location>
    <ligand>
        <name>ATP</name>
        <dbReference type="ChEBI" id="CHEBI:30616"/>
    </ligand>
</feature>
<evidence type="ECO:0000256" key="9">
    <source>
        <dbReference type="ARBA" id="ARBA00022989"/>
    </source>
</evidence>
<evidence type="ECO:0000256" key="5">
    <source>
        <dbReference type="ARBA" id="ARBA00022741"/>
    </source>
</evidence>
<dbReference type="InterPro" id="IPR036412">
    <property type="entry name" value="HAD-like_sf"/>
</dbReference>
<dbReference type="SFLD" id="SFLDF00027">
    <property type="entry name" value="p-type_atpase"/>
    <property type="match status" value="1"/>
</dbReference>
<keyword evidence="8 15" id="KW-1278">Translocase</keyword>
<evidence type="ECO:0000256" key="16">
    <source>
        <dbReference type="SAM" id="MobiDB-lite"/>
    </source>
</evidence>
<dbReference type="InterPro" id="IPR006539">
    <property type="entry name" value="P-type_ATPase_IV"/>
</dbReference>
<feature type="transmembrane region" description="Helical" evidence="15">
    <location>
        <begin position="1134"/>
        <end position="1152"/>
    </location>
</feature>
<evidence type="ECO:0000256" key="13">
    <source>
        <dbReference type="PIRSR" id="PIRSR606539-2"/>
    </source>
</evidence>
<feature type="transmembrane region" description="Helical" evidence="15">
    <location>
        <begin position="1104"/>
        <end position="1127"/>
    </location>
</feature>
<feature type="binding site" evidence="13">
    <location>
        <position position="451"/>
    </location>
    <ligand>
        <name>ATP</name>
        <dbReference type="ChEBI" id="CHEBI:30616"/>
    </ligand>
</feature>
<feature type="domain" description="P-type ATPase C-terminal" evidence="18">
    <location>
        <begin position="951"/>
        <end position="1202"/>
    </location>
</feature>
<evidence type="ECO:0000256" key="14">
    <source>
        <dbReference type="PIRSR" id="PIRSR606539-3"/>
    </source>
</evidence>
<feature type="binding site" evidence="13">
    <location>
        <position position="929"/>
    </location>
    <ligand>
        <name>ATP</name>
        <dbReference type="ChEBI" id="CHEBI:30616"/>
    </ligand>
</feature>
<evidence type="ECO:0000256" key="3">
    <source>
        <dbReference type="ARBA" id="ARBA00022692"/>
    </source>
</evidence>
<comment type="similarity">
    <text evidence="2 15">Belongs to the cation transport ATPase (P-type) (TC 3.A.3) family. Type IV subfamily.</text>
</comment>
<dbReference type="PANTHER" id="PTHR24092:SF175">
    <property type="entry name" value="PHOSPHOLIPID-TRANSPORTING ATPASE"/>
    <property type="match status" value="1"/>
</dbReference>
<evidence type="ECO:0000256" key="6">
    <source>
        <dbReference type="ARBA" id="ARBA00022840"/>
    </source>
</evidence>
<feature type="transmembrane region" description="Helical" evidence="15">
    <location>
        <begin position="138"/>
        <end position="155"/>
    </location>
</feature>
<evidence type="ECO:0000256" key="11">
    <source>
        <dbReference type="ARBA" id="ARBA00034036"/>
    </source>
</evidence>
<dbReference type="SUPFAM" id="SSF81665">
    <property type="entry name" value="Calcium ATPase, transmembrane domain M"/>
    <property type="match status" value="1"/>
</dbReference>
<dbReference type="GO" id="GO:0045332">
    <property type="term" value="P:phospholipid translocation"/>
    <property type="evidence" value="ECO:0007669"/>
    <property type="project" value="TreeGrafter"/>
</dbReference>
<feature type="binding site" evidence="14">
    <location>
        <position position="450"/>
    </location>
    <ligand>
        <name>Mg(2+)</name>
        <dbReference type="ChEBI" id="CHEBI:18420"/>
    </ligand>
</feature>
<comment type="subcellular location">
    <subcellularLocation>
        <location evidence="1 15">Membrane</location>
        <topology evidence="1 15">Multi-pass membrane protein</topology>
    </subcellularLocation>
</comment>
<evidence type="ECO:0000256" key="15">
    <source>
        <dbReference type="RuleBase" id="RU362033"/>
    </source>
</evidence>
<dbReference type="SUPFAM" id="SSF56784">
    <property type="entry name" value="HAD-like"/>
    <property type="match status" value="1"/>
</dbReference>
<feature type="binding site" evidence="13">
    <location>
        <position position="637"/>
    </location>
    <ligand>
        <name>ATP</name>
        <dbReference type="ChEBI" id="CHEBI:30616"/>
    </ligand>
</feature>
<gene>
    <name evidence="19" type="ORF">BAE44_0021148</name>
</gene>
<dbReference type="CDD" id="cd02073">
    <property type="entry name" value="P-type_ATPase_APLT_Dnf-like"/>
    <property type="match status" value="1"/>
</dbReference>
<dbReference type="Pfam" id="PF16209">
    <property type="entry name" value="PhoLip_ATPase_N"/>
    <property type="match status" value="1"/>
</dbReference>
<dbReference type="InterPro" id="IPR023299">
    <property type="entry name" value="ATPase_P-typ_cyto_dom_N"/>
</dbReference>
<keyword evidence="4 14" id="KW-0479">Metal-binding</keyword>
<keyword evidence="7 14" id="KW-0460">Magnesium</keyword>
<feature type="binding site" evidence="13">
    <location>
        <position position="754"/>
    </location>
    <ligand>
        <name>ATP</name>
        <dbReference type="ChEBI" id="CHEBI:30616"/>
    </ligand>
</feature>
<dbReference type="OrthoDB" id="377733at2759"/>
<feature type="binding site" evidence="14">
    <location>
        <position position="925"/>
    </location>
    <ligand>
        <name>Mg(2+)</name>
        <dbReference type="ChEBI" id="CHEBI:18420"/>
    </ligand>
</feature>
<sequence length="1272" mass="141695">MAGEQGDDPNPNPDRRRRRRRRGALRLSRLYSFACARRPSVADDHAESARIGGPGFSRVVNAGAAALSLEQQQQQTAATAEQLLVASASNSISTTKYNLLTFLPKSLFEQFRRVANVYFLFSAGIAYSPLAAYSSSSAIAPLVIVIVATMIKEAIEDWRRNQQDGAFRDAKWKDVRVGDIVKVEKDEFFPADLVLLSSSYEDAICYVETMNLDGETNLKLKQSLEATSTSLPDDESFLDFGAVIRCEDPNAHLYTFVGNIEIHDQEAQQHPLSPQQLLLRDSKLRNTEFVYGAVVFTGHDTKVMQNAMKVPSKRSNIEKKMDWVIYLLLFSLVVISVVGSIFFGIATRDDLKDGKMRMKRWYLRPDDTEIYYDPNNAAIAAAFHFLTAMMLYGYFIPISLYISIEIVKLLQALFINQDIKMYHEETDTPAHARTSNLNEELGQVDTILTDKTGTLTCNSMEFIKCSIAGTAYGRGITEVERAMAKKKGSPLIADMDNGNQYFQPEGKVAVKGFNFRDERVMDGNWVNQPNSHVIEIFFRLLAVCHTCIPEVDEESGKISYEAESPDEAAFVVAARELGFTFYQRTQTAVSLHELDPVSGKQVDRSYRILNILEFNSSRKRMSVIVKNEEGKTFLFSKGADSVMFERLSGSESAYREVTQQHINEYADAGLRTLVLAYRELKEDEYAYFDRKFTAAKNSVSADRDEKIEEAADLLERDLILLGATAVEDKLQKGVPECVDKLAQAGIKIWVLTGDKMETAINIGYACSLLRQGMKQITITLETPEIIAMEKGDVLACEAVAVWEKGRRYGGRSRICGLPMETTGLSPPAALEKPKTLAATASKDSVARQINEGKKLVNASSGETFALIIDGKSLTYALDDDTKAMFLDLAIGCGSVICCRSSPKQKALVTRLVKTGTGKVTLAIGDGANDVGMIQEADIGVGISGAEGMQAVMASDVSIAQFRFLERLLLVHGHWCYSRITSMICYFLYKNITFGVTMFIYEAYTSFSGQAFYNDWAMSGYNIFFTSLPVIAMGVFDQDVSARFCLKFPTLYQEGPQNLLFQWRRIVGWMAYGVASAVIIFYLSTASLQHQAFRRGGEVIDMATLGATAYTCIVWAVNLQMMITVSYFTLVQHACIWIGIALWYVFLAVYGAMTPDFSTTFYMVFADALAGAPSYWVVTLLVPAAALVPYFTYAVVKSWFFPDYHNEIQWLRHRERAHPDPESSADVEFGHALRQFSVRSTGVGVSARRDAAVVRRLNGTQVHHADSPQTQAS</sequence>
<dbReference type="Proteomes" id="UP000095767">
    <property type="component" value="Unassembled WGS sequence"/>
</dbReference>
<feature type="transmembrane region" description="Helical" evidence="15">
    <location>
        <begin position="323"/>
        <end position="346"/>
    </location>
</feature>
<evidence type="ECO:0000313" key="20">
    <source>
        <dbReference type="Proteomes" id="UP000095767"/>
    </source>
</evidence>
<dbReference type="InterPro" id="IPR044492">
    <property type="entry name" value="P_typ_ATPase_HD_dom"/>
</dbReference>
<feature type="binding site" evidence="13">
    <location>
        <position position="452"/>
    </location>
    <ligand>
        <name>ATP</name>
        <dbReference type="ChEBI" id="CHEBI:30616"/>
    </ligand>
</feature>
<dbReference type="SFLD" id="SFLDG00002">
    <property type="entry name" value="C1.7:_P-type_atpase_like"/>
    <property type="match status" value="1"/>
</dbReference>
<dbReference type="Pfam" id="PF13246">
    <property type="entry name" value="Cation_ATPase"/>
    <property type="match status" value="1"/>
</dbReference>